<reference evidence="1" key="2">
    <citation type="submission" date="2013-06" db="EMBL/GenBank/DDBJ databases">
        <title>Draft genome sequence of Clostridium hylemonae (DSM 15053).</title>
        <authorList>
            <person name="Sudarsanam P."/>
            <person name="Ley R."/>
            <person name="Guruge J."/>
            <person name="Turnbaugh P.J."/>
            <person name="Mahowald M."/>
            <person name="Liep D."/>
            <person name="Gordon J."/>
        </authorList>
    </citation>
    <scope>NUCLEOTIDE SEQUENCE</scope>
    <source>
        <strain evidence="1">DSM 15053</strain>
    </source>
</reference>
<organism evidence="1 2">
    <name type="scientific">[Clostridium] hylemonae DSM 15053</name>
    <dbReference type="NCBI Taxonomy" id="553973"/>
    <lineage>
        <taxon>Bacteria</taxon>
        <taxon>Bacillati</taxon>
        <taxon>Bacillota</taxon>
        <taxon>Clostridia</taxon>
        <taxon>Lachnospirales</taxon>
        <taxon>Lachnospiraceae</taxon>
    </lineage>
</organism>
<dbReference type="STRING" id="553973.CLOHYLEM_04403"/>
<dbReference type="EMBL" id="ABYI02000008">
    <property type="protein sequence ID" value="EEG75474.1"/>
    <property type="molecule type" value="Genomic_DNA"/>
</dbReference>
<dbReference type="Proteomes" id="UP000004893">
    <property type="component" value="Unassembled WGS sequence"/>
</dbReference>
<dbReference type="AlphaFoldDB" id="C0BX66"/>
<keyword evidence="2" id="KW-1185">Reference proteome</keyword>
<comment type="caution">
    <text evidence="1">The sequence shown here is derived from an EMBL/GenBank/DDBJ whole genome shotgun (WGS) entry which is preliminary data.</text>
</comment>
<evidence type="ECO:0000313" key="2">
    <source>
        <dbReference type="Proteomes" id="UP000004893"/>
    </source>
</evidence>
<accession>C0BX66</accession>
<evidence type="ECO:0000313" key="1">
    <source>
        <dbReference type="EMBL" id="EEG75474.1"/>
    </source>
</evidence>
<proteinExistence type="predicted"/>
<dbReference type="HOGENOM" id="CLU_3231762_0_0_9"/>
<name>C0BX66_9FIRM</name>
<reference evidence="1" key="1">
    <citation type="submission" date="2009-02" db="EMBL/GenBank/DDBJ databases">
        <authorList>
            <person name="Fulton L."/>
            <person name="Clifton S."/>
            <person name="Fulton B."/>
            <person name="Xu J."/>
            <person name="Minx P."/>
            <person name="Pepin K.H."/>
            <person name="Johnson M."/>
            <person name="Bhonagiri V."/>
            <person name="Nash W.E."/>
            <person name="Mardis E.R."/>
            <person name="Wilson R.K."/>
        </authorList>
    </citation>
    <scope>NUCLEOTIDE SEQUENCE [LARGE SCALE GENOMIC DNA]</scope>
    <source>
        <strain evidence="1">DSM 15053</strain>
    </source>
</reference>
<protein>
    <submittedName>
        <fullName evidence="1">Uncharacterized protein</fullName>
    </submittedName>
</protein>
<gene>
    <name evidence="1" type="ORF">CLOHYLEM_04403</name>
</gene>
<sequence length="43" mass="5446">MRCENHEYCIKNNMFARMKWKSCKKVEKTKKNSCHFHRNTLRW</sequence>